<organism evidence="1 2">
    <name type="scientific">Angustibacter luteus</name>
    <dbReference type="NCBI Taxonomy" id="658456"/>
    <lineage>
        <taxon>Bacteria</taxon>
        <taxon>Bacillati</taxon>
        <taxon>Actinomycetota</taxon>
        <taxon>Actinomycetes</taxon>
        <taxon>Kineosporiales</taxon>
        <taxon>Kineosporiaceae</taxon>
    </lineage>
</organism>
<reference evidence="2" key="1">
    <citation type="journal article" date="2019" name="Int. J. Syst. Evol. Microbiol.">
        <title>The Global Catalogue of Microorganisms (GCM) 10K type strain sequencing project: providing services to taxonomists for standard genome sequencing and annotation.</title>
        <authorList>
            <consortium name="The Broad Institute Genomics Platform"/>
            <consortium name="The Broad Institute Genome Sequencing Center for Infectious Disease"/>
            <person name="Wu L."/>
            <person name="Ma J."/>
        </authorList>
    </citation>
    <scope>NUCLEOTIDE SEQUENCE [LARGE SCALE GENOMIC DNA]</scope>
    <source>
        <strain evidence="2">KACC 14249</strain>
    </source>
</reference>
<dbReference type="NCBIfam" id="TIGR03085">
    <property type="entry name" value="TIGR03085 family metal-binding protein"/>
    <property type="match status" value="1"/>
</dbReference>
<dbReference type="NCBIfam" id="TIGR03083">
    <property type="entry name" value="maleylpyruvate isomerase family mycothiol-dependent enzyme"/>
    <property type="match status" value="1"/>
</dbReference>
<dbReference type="InterPro" id="IPR034660">
    <property type="entry name" value="DinB/YfiT-like"/>
</dbReference>
<evidence type="ECO:0000313" key="1">
    <source>
        <dbReference type="EMBL" id="MFC6005904.1"/>
    </source>
</evidence>
<comment type="caution">
    <text evidence="1">The sequence shown here is derived from an EMBL/GenBank/DDBJ whole genome shotgun (WGS) entry which is preliminary data.</text>
</comment>
<dbReference type="EMBL" id="JBHSRD010000002">
    <property type="protein sequence ID" value="MFC6005904.1"/>
    <property type="molecule type" value="Genomic_DNA"/>
</dbReference>
<name>A0ABW1JAS1_9ACTN</name>
<proteinExistence type="predicted"/>
<accession>A0ABW1JAS1</accession>
<dbReference type="RefSeq" id="WP_345716776.1">
    <property type="nucleotide sequence ID" value="NZ_BAABFP010000005.1"/>
</dbReference>
<dbReference type="Proteomes" id="UP001596189">
    <property type="component" value="Unassembled WGS sequence"/>
</dbReference>
<dbReference type="InterPro" id="IPR017517">
    <property type="entry name" value="Maleyloyr_isom"/>
</dbReference>
<gene>
    <name evidence="1" type="ORF">ACFQDO_02070</name>
</gene>
<protein>
    <submittedName>
        <fullName evidence="1">TIGR03085 family metal-binding protein</fullName>
    </submittedName>
</protein>
<dbReference type="InterPro" id="IPR017519">
    <property type="entry name" value="CHP03085"/>
</dbReference>
<keyword evidence="2" id="KW-1185">Reference proteome</keyword>
<evidence type="ECO:0000313" key="2">
    <source>
        <dbReference type="Proteomes" id="UP001596189"/>
    </source>
</evidence>
<dbReference type="SUPFAM" id="SSF109854">
    <property type="entry name" value="DinB/YfiT-like putative metalloenzymes"/>
    <property type="match status" value="1"/>
</dbReference>
<sequence length="210" mass="23047">MSTHARTERLALCETFLQTGPDAPTLCEGWNSSDLAAHLVLRERRPDAQAGLYIPGLSAHTTAVQGELAAQPWDELVEQVRSGPPAWNPARWRVLDEATNTAEFFVHHEDVRRAQPDWKPRVLHPDFEQALWKACGLAGKLALRSCDVGVELVAPAHGRATGKRGHPSVRVEGPPAELLLFVFGRRDVAQVDLDGPNDAIERLRASSSGF</sequence>